<feature type="domain" description="YcaO" evidence="1">
    <location>
        <begin position="64"/>
        <end position="399"/>
    </location>
</feature>
<dbReference type="PROSITE" id="PS51664">
    <property type="entry name" value="YCAO"/>
    <property type="match status" value="1"/>
</dbReference>
<dbReference type="PANTHER" id="PTHR37809:SF1">
    <property type="entry name" value="RIBOSOMAL PROTEIN S12 METHYLTHIOTRANSFERASE ACCESSORY FACTOR YCAO"/>
    <property type="match status" value="1"/>
</dbReference>
<comment type="caution">
    <text evidence="2">The sequence shown here is derived from an EMBL/GenBank/DDBJ whole genome shotgun (WGS) entry which is preliminary data.</text>
</comment>
<dbReference type="Proteomes" id="UP000585507">
    <property type="component" value="Unassembled WGS sequence"/>
</dbReference>
<dbReference type="Gene3D" id="3.30.160.660">
    <property type="match status" value="1"/>
</dbReference>
<dbReference type="GO" id="GO:0016740">
    <property type="term" value="F:transferase activity"/>
    <property type="evidence" value="ECO:0007669"/>
    <property type="project" value="UniProtKB-KW"/>
</dbReference>
<evidence type="ECO:0000259" key="1">
    <source>
        <dbReference type="PROSITE" id="PS51664"/>
    </source>
</evidence>
<keyword evidence="2" id="KW-0808">Transferase</keyword>
<dbReference type="EMBL" id="JACHBK010000003">
    <property type="protein sequence ID" value="MBB5534878.1"/>
    <property type="molecule type" value="Genomic_DNA"/>
</dbReference>
<keyword evidence="3" id="KW-1185">Reference proteome</keyword>
<protein>
    <submittedName>
        <fullName evidence="2">Ribosomal protein S12 methylthiotransferase accessory factor</fullName>
    </submittedName>
</protein>
<reference evidence="2 3" key="1">
    <citation type="submission" date="2020-08" db="EMBL/GenBank/DDBJ databases">
        <title>Genomic Encyclopedia of Type Strains, Phase IV (KMG-V): Genome sequencing to study the core and pangenomes of soil and plant-associated prokaryotes.</title>
        <authorList>
            <person name="Whitman W."/>
        </authorList>
    </citation>
    <scope>NUCLEOTIDE SEQUENCE [LARGE SCALE GENOMIC DNA]</scope>
    <source>
        <strain evidence="2 3">SEMIA 4084</strain>
    </source>
</reference>
<gene>
    <name evidence="2" type="ORF">GGD55_001561</name>
</gene>
<organism evidence="2 3">
    <name type="scientific">Rhizobium giardinii</name>
    <dbReference type="NCBI Taxonomy" id="56731"/>
    <lineage>
        <taxon>Bacteria</taxon>
        <taxon>Pseudomonadati</taxon>
        <taxon>Pseudomonadota</taxon>
        <taxon>Alphaproteobacteria</taxon>
        <taxon>Hyphomicrobiales</taxon>
        <taxon>Rhizobiaceae</taxon>
        <taxon>Rhizobium/Agrobacterium group</taxon>
        <taxon>Rhizobium</taxon>
    </lineage>
</organism>
<dbReference type="Pfam" id="PF02624">
    <property type="entry name" value="YcaO"/>
    <property type="match status" value="1"/>
</dbReference>
<evidence type="ECO:0000313" key="2">
    <source>
        <dbReference type="EMBL" id="MBB5534878.1"/>
    </source>
</evidence>
<evidence type="ECO:0000313" key="3">
    <source>
        <dbReference type="Proteomes" id="UP000585507"/>
    </source>
</evidence>
<dbReference type="NCBIfam" id="TIGR00702">
    <property type="entry name" value="YcaO-type kinase domain"/>
    <property type="match status" value="1"/>
</dbReference>
<dbReference type="AlphaFoldDB" id="A0A7W8U8X9"/>
<dbReference type="RefSeq" id="WP_338111697.1">
    <property type="nucleotide sequence ID" value="NZ_JACHBK010000003.1"/>
</dbReference>
<name>A0A7W8U8X9_9HYPH</name>
<dbReference type="GO" id="GO:0005840">
    <property type="term" value="C:ribosome"/>
    <property type="evidence" value="ECO:0007669"/>
    <property type="project" value="UniProtKB-KW"/>
</dbReference>
<proteinExistence type="predicted"/>
<keyword evidence="2" id="KW-0687">Ribonucleoprotein</keyword>
<dbReference type="PANTHER" id="PTHR37809">
    <property type="entry name" value="RIBOSOMAL PROTEIN S12 METHYLTHIOTRANSFERASE ACCESSORY FACTOR YCAO"/>
    <property type="match status" value="1"/>
</dbReference>
<sequence length="399" mass="43416">MGETALSSYCDRVIAPEETLARIKPFLCRFGVTRLGRLTGLDNIGIPVWNAVSPNARSIVINQGKGITDIDAKVSAAMEALERAVACEPCIATRCASRDAMLAAGEQAIPLHALTAHGFADLDDSEEVRWASGHDLLKDETAWVPLDAASLDRTRDDCRYWQSSDGLASGNTQTEATLHGTLERIERDAEVLWRMMPLAKRLQTFLDHAAFGDAVLSDVVGRIIDAGLTLRLFDITSDIAVPCYTALLAPKDILSMKQPLYHQATIGHGCHPNPVRAAVRAITEVAQSRLTYISGARDDVFPETFTRPLAEETRVLFTATAAPRAVARPPVAEGPDALLAHVLRRLSDAHIKTAVALPLLHGDFPFSVVKVFLPQLENPDGLRKRRLGPRAVARMLETA</sequence>
<accession>A0A7W8U8X9</accession>
<keyword evidence="2" id="KW-0689">Ribosomal protein</keyword>
<dbReference type="InterPro" id="IPR003776">
    <property type="entry name" value="YcaO-like_dom"/>
</dbReference>